<dbReference type="GO" id="GO:0019878">
    <property type="term" value="P:lysine biosynthetic process via aminoadipic acid"/>
    <property type="evidence" value="ECO:0007669"/>
    <property type="project" value="TreeGrafter"/>
</dbReference>
<reference evidence="7" key="1">
    <citation type="submission" date="2014-09" db="EMBL/GenBank/DDBJ databases">
        <title>Sequence of the Streptomyces nodosus genome.</title>
        <authorList>
            <person name="Sweeney P."/>
            <person name="Stephens N."/>
            <person name="Murphy C."/>
            <person name="Caffrey P."/>
        </authorList>
    </citation>
    <scope>NUCLEOTIDE SEQUENCE [LARGE SCALE GENOMIC DNA]</scope>
    <source>
        <strain evidence="7">ATCC 14899</strain>
    </source>
</reference>
<dbReference type="Proteomes" id="UP000031526">
    <property type="component" value="Chromosome"/>
</dbReference>
<dbReference type="HOGENOM" id="CLU_057011_2_1_11"/>
<gene>
    <name evidence="6" type="ORF">CP978_29660</name>
    <name evidence="5" type="ORF">SNOD_29350</name>
</gene>
<organism evidence="5 7">
    <name type="scientific">Streptomyces nodosus</name>
    <dbReference type="NCBI Taxonomy" id="40318"/>
    <lineage>
        <taxon>Bacteria</taxon>
        <taxon>Bacillati</taxon>
        <taxon>Actinomycetota</taxon>
        <taxon>Actinomycetes</taxon>
        <taxon>Kitasatosporales</taxon>
        <taxon>Streptomycetaceae</taxon>
        <taxon>Streptomyces</taxon>
    </lineage>
</organism>
<dbReference type="STRING" id="40318.SNOD_29350"/>
<dbReference type="KEGG" id="snq:CP978_29660"/>
<dbReference type="SUPFAM" id="SSF56214">
    <property type="entry name" value="4'-phosphopantetheinyl transferase"/>
    <property type="match status" value="2"/>
</dbReference>
<evidence type="ECO:0000256" key="3">
    <source>
        <dbReference type="SAM" id="MobiDB-lite"/>
    </source>
</evidence>
<dbReference type="EMBL" id="CP023747">
    <property type="protein sequence ID" value="QEV42167.1"/>
    <property type="molecule type" value="Genomic_DNA"/>
</dbReference>
<dbReference type="Gene3D" id="3.90.470.20">
    <property type="entry name" value="4'-phosphopantetheinyl transferase domain"/>
    <property type="match status" value="1"/>
</dbReference>
<evidence type="ECO:0000313" key="5">
    <source>
        <dbReference type="EMBL" id="AJE44540.1"/>
    </source>
</evidence>
<dbReference type="Proteomes" id="UP000325763">
    <property type="component" value="Chromosome"/>
</dbReference>
<evidence type="ECO:0000313" key="8">
    <source>
        <dbReference type="Proteomes" id="UP000325763"/>
    </source>
</evidence>
<evidence type="ECO:0000313" key="6">
    <source>
        <dbReference type="EMBL" id="QEV42167.1"/>
    </source>
</evidence>
<name>A0A0B5DTF2_9ACTN</name>
<feature type="domain" description="4'-phosphopantetheinyl transferase" evidence="4">
    <location>
        <begin position="123"/>
        <end position="185"/>
    </location>
</feature>
<dbReference type="InterPro" id="IPR008278">
    <property type="entry name" value="4-PPantetheinyl_Trfase_dom"/>
</dbReference>
<dbReference type="PANTHER" id="PTHR12215">
    <property type="entry name" value="PHOSPHOPANTETHEINE TRANSFERASE"/>
    <property type="match status" value="1"/>
</dbReference>
<dbReference type="InterPro" id="IPR037143">
    <property type="entry name" value="4-PPantetheinyl_Trfase_dom_sf"/>
</dbReference>
<keyword evidence="7" id="KW-1185">Reference proteome</keyword>
<dbReference type="Pfam" id="PF01648">
    <property type="entry name" value="ACPS"/>
    <property type="match status" value="1"/>
</dbReference>
<dbReference type="EMBL" id="CP009313">
    <property type="protein sequence ID" value="AJE44540.1"/>
    <property type="molecule type" value="Genomic_DNA"/>
</dbReference>
<dbReference type="GO" id="GO:0008897">
    <property type="term" value="F:holo-[acyl-carrier-protein] synthase activity"/>
    <property type="evidence" value="ECO:0007669"/>
    <property type="project" value="InterPro"/>
</dbReference>
<proteinExistence type="inferred from homology"/>
<dbReference type="GO" id="GO:0000287">
    <property type="term" value="F:magnesium ion binding"/>
    <property type="evidence" value="ECO:0007669"/>
    <property type="project" value="InterPro"/>
</dbReference>
<dbReference type="AlphaFoldDB" id="A0A0B5DTF2"/>
<dbReference type="GO" id="GO:0005829">
    <property type="term" value="C:cytosol"/>
    <property type="evidence" value="ECO:0007669"/>
    <property type="project" value="TreeGrafter"/>
</dbReference>
<evidence type="ECO:0000313" key="7">
    <source>
        <dbReference type="Proteomes" id="UP000031526"/>
    </source>
</evidence>
<sequence>MTAAPLWSELHPDEDELALWLLTPPEQGPLAFGELDETERRRANAFRRRGDRALYVAAHIALRRLLGGYLRTPPTELAFARADCPRCGGPHGRPVLAGAGPDAPHFSLSHSRGAVLVGVARAPVGVDVERLPGPERVDVCRSALHPYEQQELAGCRAPDRPAFFARLWARKEACLKGMGVGVGGWTSEVYLGEGGPDAPTRPNGWSVLDVPCGPGHAAAAAIRGPAPRTAVHRLPPEAVLIGGRGPGPGRRRSPRACPGPEPILVFDARDAREEELP</sequence>
<evidence type="ECO:0000256" key="1">
    <source>
        <dbReference type="ARBA" id="ARBA00010990"/>
    </source>
</evidence>
<evidence type="ECO:0000256" key="2">
    <source>
        <dbReference type="ARBA" id="ARBA00022679"/>
    </source>
</evidence>
<feature type="region of interest" description="Disordered" evidence="3">
    <location>
        <begin position="238"/>
        <end position="262"/>
    </location>
</feature>
<accession>A0A0B5DTF2</accession>
<comment type="similarity">
    <text evidence="1">Belongs to the P-Pant transferase superfamily. Gsp/Sfp/HetI/AcpT family.</text>
</comment>
<dbReference type="PANTHER" id="PTHR12215:SF10">
    <property type="entry name" value="L-AMINOADIPATE-SEMIALDEHYDE DEHYDROGENASE-PHOSPHOPANTETHEINYL TRANSFERASE"/>
    <property type="match status" value="1"/>
</dbReference>
<protein>
    <submittedName>
        <fullName evidence="6">4'-phosphopantetheinyl transferase superfamily protein</fullName>
    </submittedName>
    <submittedName>
        <fullName evidence="5">Phosphopantetheine transferase</fullName>
    </submittedName>
</protein>
<reference evidence="6 8" key="3">
    <citation type="submission" date="2017-09" db="EMBL/GenBank/DDBJ databases">
        <title>Streptomyces genome completion.</title>
        <authorList>
            <person name="Lee N."/>
            <person name="Cho B.-K."/>
        </authorList>
    </citation>
    <scope>NUCLEOTIDE SEQUENCE [LARGE SCALE GENOMIC DNA]</scope>
    <source>
        <strain evidence="6 8">ATCC 14899</strain>
    </source>
</reference>
<reference evidence="5 7" key="2">
    <citation type="journal article" date="2016" name="Appl. Microbiol. Biotechnol.">
        <title>Exploiting the genome sequence of Streptomyces nodosus for enhanced antibiotic production.</title>
        <authorList>
            <person name="Sweeney P."/>
            <person name="Murphy C.D."/>
            <person name="Caffrey P."/>
        </authorList>
    </citation>
    <scope>NUCLEOTIDE SEQUENCE [LARGE SCALE GENOMIC DNA]</scope>
    <source>
        <strain evidence="5 7">ATCC 14899</strain>
    </source>
</reference>
<evidence type="ECO:0000259" key="4">
    <source>
        <dbReference type="Pfam" id="PF01648"/>
    </source>
</evidence>
<keyword evidence="2 5" id="KW-0808">Transferase</keyword>
<dbReference type="InterPro" id="IPR050559">
    <property type="entry name" value="P-Pant_transferase_sf"/>
</dbReference>